<feature type="domain" description="Glycogen debranching enzyme bacterial and archaeal type N-terminal" evidence="2">
    <location>
        <begin position="10"/>
        <end position="216"/>
    </location>
</feature>
<dbReference type="GO" id="GO:0005980">
    <property type="term" value="P:glycogen catabolic process"/>
    <property type="evidence" value="ECO:0007669"/>
    <property type="project" value="InterPro"/>
</dbReference>
<accession>A0A0U3FMF5</accession>
<dbReference type="OrthoDB" id="8543at2157"/>
<dbReference type="RefSeq" id="WP_011278046.1">
    <property type="nucleotide sequence ID" value="NZ_BHWZ01000002.1"/>
</dbReference>
<dbReference type="InterPro" id="IPR012341">
    <property type="entry name" value="6hp_glycosidase-like_sf"/>
</dbReference>
<dbReference type="InterPro" id="IPR010401">
    <property type="entry name" value="AGL/Gdb1"/>
</dbReference>
<dbReference type="GeneID" id="14551701"/>
<dbReference type="Gene3D" id="1.50.10.10">
    <property type="match status" value="1"/>
</dbReference>
<dbReference type="GO" id="GO:0004134">
    <property type="term" value="F:4-alpha-glucanotransferase activity"/>
    <property type="evidence" value="ECO:0007669"/>
    <property type="project" value="InterPro"/>
</dbReference>
<dbReference type="InterPro" id="IPR008928">
    <property type="entry name" value="6-hairpin_glycosidase_sf"/>
</dbReference>
<dbReference type="EMBL" id="CP013694">
    <property type="protein sequence ID" value="ALU28595.1"/>
    <property type="molecule type" value="Genomic_DNA"/>
</dbReference>
<protein>
    <submittedName>
        <fullName evidence="3">Glycogen debranching protein</fullName>
    </submittedName>
</protein>
<dbReference type="AlphaFoldDB" id="A0A0U3FMF5"/>
<dbReference type="InterPro" id="IPR024742">
    <property type="entry name" value="Glycogen_debranch_N"/>
</dbReference>
<evidence type="ECO:0000313" key="6">
    <source>
        <dbReference type="Proteomes" id="UP000065473"/>
    </source>
</evidence>
<dbReference type="OMA" id="WPWLLGP"/>
<organism evidence="3 6">
    <name type="scientific">Sulfolobus acidocaldarius</name>
    <dbReference type="NCBI Taxonomy" id="2285"/>
    <lineage>
        <taxon>Archaea</taxon>
        <taxon>Thermoproteota</taxon>
        <taxon>Thermoprotei</taxon>
        <taxon>Sulfolobales</taxon>
        <taxon>Sulfolobaceae</taxon>
        <taxon>Sulfolobus</taxon>
    </lineage>
</organism>
<reference evidence="5 6" key="1">
    <citation type="submission" date="2015-12" db="EMBL/GenBank/DDBJ databases">
        <title>A stable core within a dynamic pangenome in Sulfolobus acidocaldarius.</title>
        <authorList>
            <person name="Anderson R."/>
            <person name="Kouris A."/>
            <person name="Seward C."/>
            <person name="Campbell K."/>
            <person name="Whitaker R."/>
        </authorList>
    </citation>
    <scope>NUCLEOTIDE SEQUENCE [LARGE SCALE GENOMIC DNA]</scope>
    <source>
        <strain evidence="3 6">GG12-C01-09</strain>
        <strain evidence="4 5">NG05B_CO5_07</strain>
    </source>
</reference>
<dbReference type="PANTHER" id="PTHR10569:SF2">
    <property type="entry name" value="GLYCOGEN DEBRANCHING ENZYME"/>
    <property type="match status" value="1"/>
</dbReference>
<dbReference type="Proteomes" id="UP000065473">
    <property type="component" value="Chromosome"/>
</dbReference>
<dbReference type="PANTHER" id="PTHR10569">
    <property type="entry name" value="GLYCOGEN DEBRANCHING ENZYME"/>
    <property type="match status" value="1"/>
</dbReference>
<dbReference type="GO" id="GO:0004135">
    <property type="term" value="F:amylo-alpha-1,6-glucosidase activity"/>
    <property type="evidence" value="ECO:0007669"/>
    <property type="project" value="InterPro"/>
</dbReference>
<evidence type="ECO:0000313" key="3">
    <source>
        <dbReference type="EMBL" id="ALU28595.1"/>
    </source>
</evidence>
<evidence type="ECO:0000313" key="5">
    <source>
        <dbReference type="Proteomes" id="UP000060043"/>
    </source>
</evidence>
<dbReference type="Pfam" id="PF12439">
    <property type="entry name" value="GDE_N"/>
    <property type="match status" value="1"/>
</dbReference>
<gene>
    <name evidence="3" type="ORF">ATY89_00510</name>
    <name evidence="4" type="ORF">ATZ20_03555</name>
</gene>
<evidence type="ECO:0000259" key="1">
    <source>
        <dbReference type="Pfam" id="PF06202"/>
    </source>
</evidence>
<dbReference type="NCBIfam" id="TIGR01561">
    <property type="entry name" value="gde_arch"/>
    <property type="match status" value="1"/>
</dbReference>
<dbReference type="PaxDb" id="1435377-SUSAZ_05700"/>
<sequence>MHTPEECERKEWLLTFGTGGYSSSTICGINSRTYHGYLVVPLNPPHKRYLILSKFEDFLVLNKEDFPLSTNHYSNAYYPDGYKYLKHFHWGRNYVKWIYDVNGIIVEKLLIANQGTNGVTIKYKATEGSIKVYPLMTFRSHHLVSQPDNLIFTQKVKDNLVSLYRYDGSLALNFVVENKFKLTNTGYSYYDFFYVIDYELGNNSKENLYNPFFLTSEKNELTIHAYHNSFDKSEIKETPSDIIKLLGESSLNFLVKGHQGYSIVAGYHWFDEWGRDTFISLEGILLLQGLYDQAKEIINRYLQYNNRGLLPNHITPSGEPIYLGVDVSLWAINSIYKLYTYSRDTQFIGKIYPILQDIVESYMKGNGIVYTMGEILFHRGAPRTWMDASYNGRIVTPREGAAVEVNALWYNALMILDYFSKILGDSSSLYREVAEKVKRSFMERFVTNWGLYDYLTPSFTPDNTIRPNQIFAISLPFNILPVEKGKSVILTIEKELLRSYGLSTLSSKDPKYKPVYRGERAKRDEAYHNGLVWPWLIGAYVDAKLRYETDIVRSKLLLDTFKPLLEYAKLHNGFIPELFEDVPPYSNGGAIAQAWSVAEVYRAMNKLISL</sequence>
<evidence type="ECO:0000313" key="4">
    <source>
        <dbReference type="EMBL" id="ALU31308.1"/>
    </source>
</evidence>
<feature type="domain" description="Glycogen debranching enzyme C-terminal" evidence="1">
    <location>
        <begin position="249"/>
        <end position="602"/>
    </location>
</feature>
<dbReference type="Pfam" id="PF06202">
    <property type="entry name" value="GDE_C"/>
    <property type="match status" value="1"/>
</dbReference>
<dbReference type="STRING" id="1435377.SUSAZ_05700"/>
<dbReference type="EMBL" id="CP013695">
    <property type="protein sequence ID" value="ALU31308.1"/>
    <property type="molecule type" value="Genomic_DNA"/>
</dbReference>
<dbReference type="Proteomes" id="UP000060043">
    <property type="component" value="Chromosome"/>
</dbReference>
<name>A0A0U3FMF5_9CREN</name>
<dbReference type="SUPFAM" id="SSF48208">
    <property type="entry name" value="Six-hairpin glycosidases"/>
    <property type="match status" value="1"/>
</dbReference>
<proteinExistence type="predicted"/>
<dbReference type="InterPro" id="IPR006451">
    <property type="entry name" value="Glycogen_debranch_arc"/>
</dbReference>
<evidence type="ECO:0000259" key="2">
    <source>
        <dbReference type="Pfam" id="PF12439"/>
    </source>
</evidence>
<dbReference type="InterPro" id="IPR032790">
    <property type="entry name" value="GDE_C"/>
</dbReference>